<sequence>MYRPARRIANRRRRVPRRACRPRGNFLNKRLFNIRNSAVFRPRRAGYNNLALNFARRFLAYPSSGVKTSPDKPAPQSSWWLDALQWTGSLALQLIGIFLAGVEGETAAHFAITGAGTAIPISPRDLLVTTAIASRADNESEIRVPFEQAKIMWLKATVTPVVDASVVGGSYACALIPMDSHQSKADLPTDFDSIMRQPGSVIRPMHKPVSVSWSPTIQEHSLKWHVIGDTDEDAMHCVAFVIAFSDMALAKAGAGGTSSKEYYPG</sequence>
<accession>A0A8J9V488</accession>
<keyword evidence="2" id="KW-1185">Reference proteome</keyword>
<protein>
    <submittedName>
        <fullName evidence="1">Uncharacterized protein</fullName>
    </submittedName>
</protein>
<name>A0A8J9V488_9NEOP</name>
<evidence type="ECO:0000313" key="1">
    <source>
        <dbReference type="EMBL" id="CAH0731032.1"/>
    </source>
</evidence>
<dbReference type="Proteomes" id="UP000838878">
    <property type="component" value="Chromosome 9"/>
</dbReference>
<dbReference type="EMBL" id="OV170229">
    <property type="protein sequence ID" value="CAH0731032.1"/>
    <property type="molecule type" value="Genomic_DNA"/>
</dbReference>
<proteinExistence type="predicted"/>
<dbReference type="AlphaFoldDB" id="A0A8J9V488"/>
<feature type="non-terminal residue" evidence="1">
    <location>
        <position position="265"/>
    </location>
</feature>
<reference evidence="1" key="1">
    <citation type="submission" date="2021-12" db="EMBL/GenBank/DDBJ databases">
        <authorList>
            <person name="Martin H S."/>
        </authorList>
    </citation>
    <scope>NUCLEOTIDE SEQUENCE</scope>
</reference>
<gene>
    <name evidence="1" type="ORF">BINO364_LOCUS15945</name>
</gene>
<evidence type="ECO:0000313" key="2">
    <source>
        <dbReference type="Proteomes" id="UP000838878"/>
    </source>
</evidence>
<organism evidence="1 2">
    <name type="scientific">Brenthis ino</name>
    <name type="common">lesser marbled fritillary</name>
    <dbReference type="NCBI Taxonomy" id="405034"/>
    <lineage>
        <taxon>Eukaryota</taxon>
        <taxon>Metazoa</taxon>
        <taxon>Ecdysozoa</taxon>
        <taxon>Arthropoda</taxon>
        <taxon>Hexapoda</taxon>
        <taxon>Insecta</taxon>
        <taxon>Pterygota</taxon>
        <taxon>Neoptera</taxon>
        <taxon>Endopterygota</taxon>
        <taxon>Lepidoptera</taxon>
        <taxon>Glossata</taxon>
        <taxon>Ditrysia</taxon>
        <taxon>Papilionoidea</taxon>
        <taxon>Nymphalidae</taxon>
        <taxon>Heliconiinae</taxon>
        <taxon>Argynnini</taxon>
        <taxon>Brenthis</taxon>
    </lineage>
</organism>